<dbReference type="Pfam" id="PF02567">
    <property type="entry name" value="PhzC-PhzF"/>
    <property type="match status" value="1"/>
</dbReference>
<dbReference type="InterPro" id="IPR003719">
    <property type="entry name" value="Phenazine_PhzF-like"/>
</dbReference>
<dbReference type="GO" id="GO:0005737">
    <property type="term" value="C:cytoplasm"/>
    <property type="evidence" value="ECO:0007669"/>
    <property type="project" value="TreeGrafter"/>
</dbReference>
<dbReference type="eggNOG" id="COG0384">
    <property type="taxonomic scope" value="Bacteria"/>
</dbReference>
<organism evidence="2 3">
    <name type="scientific">Shouchella lehensis G1</name>
    <dbReference type="NCBI Taxonomy" id="1246626"/>
    <lineage>
        <taxon>Bacteria</taxon>
        <taxon>Bacillati</taxon>
        <taxon>Bacillota</taxon>
        <taxon>Bacilli</taxon>
        <taxon>Bacillales</taxon>
        <taxon>Bacillaceae</taxon>
        <taxon>Shouchella</taxon>
    </lineage>
</organism>
<dbReference type="EMBL" id="CP003923">
    <property type="protein sequence ID" value="AIC94389.1"/>
    <property type="molecule type" value="Genomic_DNA"/>
</dbReference>
<dbReference type="KEGG" id="ble:BleG1_1811"/>
<accession>A0A060M2S8</accession>
<dbReference type="AlphaFoldDB" id="A0A060M2S8"/>
<evidence type="ECO:0000313" key="2">
    <source>
        <dbReference type="EMBL" id="AIC94389.1"/>
    </source>
</evidence>
<dbReference type="NCBIfam" id="TIGR00654">
    <property type="entry name" value="PhzF_family"/>
    <property type="match status" value="1"/>
</dbReference>
<dbReference type="SUPFAM" id="SSF54506">
    <property type="entry name" value="Diaminopimelate epimerase-like"/>
    <property type="match status" value="1"/>
</dbReference>
<dbReference type="PATRIC" id="fig|1246626.3.peg.1805"/>
<evidence type="ECO:0000313" key="3">
    <source>
        <dbReference type="Proteomes" id="UP000027142"/>
    </source>
</evidence>
<gene>
    <name evidence="2" type="ORF">BleG1_1811</name>
</gene>
<dbReference type="PANTHER" id="PTHR13774">
    <property type="entry name" value="PHENAZINE BIOSYNTHESIS PROTEIN"/>
    <property type="match status" value="1"/>
</dbReference>
<dbReference type="Gene3D" id="3.10.310.10">
    <property type="entry name" value="Diaminopimelate Epimerase, Chain A, domain 1"/>
    <property type="match status" value="2"/>
</dbReference>
<dbReference type="OrthoDB" id="9788221at2"/>
<feature type="active site" evidence="1">
    <location>
        <position position="46"/>
    </location>
</feature>
<dbReference type="PIRSF" id="PIRSF016184">
    <property type="entry name" value="PhzC_PhzF"/>
    <property type="match status" value="1"/>
</dbReference>
<evidence type="ECO:0000256" key="1">
    <source>
        <dbReference type="PIRSR" id="PIRSR016184-1"/>
    </source>
</evidence>
<name>A0A060M2S8_9BACI</name>
<keyword evidence="3" id="KW-1185">Reference proteome</keyword>
<dbReference type="GO" id="GO:0016853">
    <property type="term" value="F:isomerase activity"/>
    <property type="evidence" value="ECO:0007669"/>
    <property type="project" value="TreeGrafter"/>
</dbReference>
<proteinExistence type="predicted"/>
<protein>
    <submittedName>
        <fullName evidence="2">Phenazine biosynthesis protein</fullName>
    </submittedName>
</protein>
<dbReference type="PANTHER" id="PTHR13774:SF32">
    <property type="entry name" value="ANTISENSE-ENHANCING SEQUENCE 1"/>
    <property type="match status" value="1"/>
</dbReference>
<dbReference type="RefSeq" id="WP_038479703.1">
    <property type="nucleotide sequence ID" value="NZ_CP003923.1"/>
</dbReference>
<sequence length="281" mass="30938">MKVDFQQVDVFTTKPFKGNPVAVIHNGDGLSTEIMQAIANWTNLSETTFVCKADHPLADYKLRIFTPYSELPFAGHPTIGSVAAVMERGLKPKQEGRIIQECQRGLVTIIQEDDRFFFELPEPKVEHVDEEIVEHIAEAIGVSNEYIEDRLIIDVGPVWLTLKINRDVNIKRLRPVMNQLMKAIPSGITGVTIFGDSCNVDSLFEVRSFAPGEGVPEDPVCGSGNGAVATIVRKMALPVKEFSTSQGSCVGRDGKVDIRYRDGHILIGGRTVTCIEGKLTV</sequence>
<dbReference type="HOGENOM" id="CLU_048756_0_0_9"/>
<dbReference type="STRING" id="1246626.BleG1_1811"/>
<dbReference type="Proteomes" id="UP000027142">
    <property type="component" value="Chromosome"/>
</dbReference>
<reference evidence="2 3" key="1">
    <citation type="journal article" date="2014" name="Gene">
        <title>A comparative genomic analysis of the alkalitolerant soil bacterium Bacillus lehensis G1.</title>
        <authorList>
            <person name="Noor Y.M."/>
            <person name="Samsulrizal N.H."/>
            <person name="Jema'on N.A."/>
            <person name="Low K.O."/>
            <person name="Ramli A.N."/>
            <person name="Alias N.I."/>
            <person name="Damis S.I."/>
            <person name="Fuzi S.F."/>
            <person name="Isa M.N."/>
            <person name="Murad A.M."/>
            <person name="Raih M.F."/>
            <person name="Bakar F.D."/>
            <person name="Najimudin N."/>
            <person name="Mahadi N.M."/>
            <person name="Illias R.M."/>
        </authorList>
    </citation>
    <scope>NUCLEOTIDE SEQUENCE [LARGE SCALE GENOMIC DNA]</scope>
    <source>
        <strain evidence="2 3">G1</strain>
    </source>
</reference>